<evidence type="ECO:0000313" key="4">
    <source>
        <dbReference type="Proteomes" id="UP001569428"/>
    </source>
</evidence>
<evidence type="ECO:0000256" key="1">
    <source>
        <dbReference type="PROSITE-ProRule" id="PRU00278"/>
    </source>
</evidence>
<dbReference type="Proteomes" id="UP001569428">
    <property type="component" value="Unassembled WGS sequence"/>
</dbReference>
<dbReference type="RefSeq" id="WP_371838874.1">
    <property type="nucleotide sequence ID" value="NZ_JBGMEK010000018.1"/>
</dbReference>
<keyword evidence="4" id="KW-1185">Reference proteome</keyword>
<reference evidence="3 4" key="1">
    <citation type="submission" date="2024-08" db="EMBL/GenBank/DDBJ databases">
        <authorList>
            <person name="Ishaq N."/>
        </authorList>
    </citation>
    <scope>NUCLEOTIDE SEQUENCE [LARGE SCALE GENOMIC DNA]</scope>
    <source>
        <strain evidence="3 4">DSM 18651</strain>
    </source>
</reference>
<evidence type="ECO:0000259" key="2">
    <source>
        <dbReference type="PROSITE" id="PS50198"/>
    </source>
</evidence>
<dbReference type="Pfam" id="PF13145">
    <property type="entry name" value="Rotamase_2"/>
    <property type="match status" value="1"/>
</dbReference>
<gene>
    <name evidence="3" type="ORF">ACCI49_10290</name>
</gene>
<dbReference type="InterPro" id="IPR000297">
    <property type="entry name" value="PPIase_PpiC"/>
</dbReference>
<dbReference type="EMBL" id="JBGMEK010000018">
    <property type="protein sequence ID" value="MFA0811308.1"/>
    <property type="molecule type" value="Genomic_DNA"/>
</dbReference>
<keyword evidence="1" id="KW-0697">Rotamase</keyword>
<protein>
    <submittedName>
        <fullName evidence="3">Peptidyl-prolyl cis-trans isomerase</fullName>
    </submittedName>
</protein>
<dbReference type="PROSITE" id="PS50198">
    <property type="entry name" value="PPIC_PPIASE_2"/>
    <property type="match status" value="1"/>
</dbReference>
<accession>A0ABV4P0N2</accession>
<name>A0ABV4P0N2_9GAMM</name>
<dbReference type="GO" id="GO:0016853">
    <property type="term" value="F:isomerase activity"/>
    <property type="evidence" value="ECO:0007669"/>
    <property type="project" value="UniProtKB-KW"/>
</dbReference>
<proteinExistence type="predicted"/>
<comment type="caution">
    <text evidence="3">The sequence shown here is derived from an EMBL/GenBank/DDBJ whole genome shotgun (WGS) entry which is preliminary data.</text>
</comment>
<feature type="domain" description="PpiC" evidence="2">
    <location>
        <begin position="113"/>
        <end position="222"/>
    </location>
</feature>
<organism evidence="3 4">
    <name type="scientific">Microbulbifer epialgicus</name>
    <dbReference type="NCBI Taxonomy" id="393907"/>
    <lineage>
        <taxon>Bacteria</taxon>
        <taxon>Pseudomonadati</taxon>
        <taxon>Pseudomonadota</taxon>
        <taxon>Gammaproteobacteria</taxon>
        <taxon>Cellvibrionales</taxon>
        <taxon>Microbulbiferaceae</taxon>
        <taxon>Microbulbifer</taxon>
    </lineage>
</organism>
<sequence>MRNLIKEPLLHIVIIGCLLFVLDTLVQEETINRNKIVINEGRIEHLSAVFERRWQRPPSVAEMRQLVENYVREEILYREAQILGLDRNDTVIRRRLRMKMELATRDVVDTLTPSEYTLQQYLEQHKHKYQRPAQFSFRQLHFQTSNRPEDLAEALQQLNQGTAENLEGDSSLLPERMTNEVSRRINQVFGAHFSSQLTKAPTGHWAGPLESAYGKHLVFIEDYQPARAAQLSEVRGQVLRDWQIQERETRLEHQYQQYRNNYTVLIESPVPASWQALAQQ</sequence>
<keyword evidence="1 3" id="KW-0413">Isomerase</keyword>
<evidence type="ECO:0000313" key="3">
    <source>
        <dbReference type="EMBL" id="MFA0811308.1"/>
    </source>
</evidence>